<dbReference type="Gene3D" id="2.30.30.100">
    <property type="match status" value="2"/>
</dbReference>
<dbReference type="Pfam" id="PF13517">
    <property type="entry name" value="FG-GAP_3"/>
    <property type="match status" value="1"/>
</dbReference>
<protein>
    <recommendedName>
        <fullName evidence="4">VCBS repeat-containing protein</fullName>
    </recommendedName>
</protein>
<dbReference type="InterPro" id="IPR028994">
    <property type="entry name" value="Integrin_alpha_N"/>
</dbReference>
<dbReference type="EMBL" id="CAJNYT010004410">
    <property type="protein sequence ID" value="CAF3661745.1"/>
    <property type="molecule type" value="Genomic_DNA"/>
</dbReference>
<proteinExistence type="predicted"/>
<name>A0A818RSM9_9BILA</name>
<keyword evidence="1" id="KW-0732">Signal</keyword>
<dbReference type="AlphaFoldDB" id="A0A818RSM9"/>
<comment type="caution">
    <text evidence="2">The sequence shown here is derived from an EMBL/GenBank/DDBJ whole genome shotgun (WGS) entry which is preliminary data.</text>
</comment>
<evidence type="ECO:0000313" key="3">
    <source>
        <dbReference type="Proteomes" id="UP000663872"/>
    </source>
</evidence>
<reference evidence="2" key="1">
    <citation type="submission" date="2021-02" db="EMBL/GenBank/DDBJ databases">
        <authorList>
            <person name="Nowell W R."/>
        </authorList>
    </citation>
    <scope>NUCLEOTIDE SEQUENCE</scope>
</reference>
<dbReference type="InterPro" id="IPR013517">
    <property type="entry name" value="FG-GAP"/>
</dbReference>
<evidence type="ECO:0000313" key="2">
    <source>
        <dbReference type="EMBL" id="CAF3661745.1"/>
    </source>
</evidence>
<dbReference type="Proteomes" id="UP000663872">
    <property type="component" value="Unassembled WGS sequence"/>
</dbReference>
<evidence type="ECO:0000256" key="1">
    <source>
        <dbReference type="ARBA" id="ARBA00022729"/>
    </source>
</evidence>
<dbReference type="SUPFAM" id="SSF69318">
    <property type="entry name" value="Integrin alpha N-terminal domain"/>
    <property type="match status" value="1"/>
</dbReference>
<accession>A0A818RSM9</accession>
<organism evidence="2 3">
    <name type="scientific">Rotaria socialis</name>
    <dbReference type="NCBI Taxonomy" id="392032"/>
    <lineage>
        <taxon>Eukaryota</taxon>
        <taxon>Metazoa</taxon>
        <taxon>Spiralia</taxon>
        <taxon>Gnathifera</taxon>
        <taxon>Rotifera</taxon>
        <taxon>Eurotatoria</taxon>
        <taxon>Bdelloidea</taxon>
        <taxon>Philodinida</taxon>
        <taxon>Philodinidae</taxon>
        <taxon>Rotaria</taxon>
    </lineage>
</organism>
<dbReference type="PANTHER" id="PTHR46580">
    <property type="entry name" value="SENSOR KINASE-RELATED"/>
    <property type="match status" value="1"/>
</dbReference>
<sequence>MGDFNNDAKLDILVVNYNNNEMSVLLGYGNGSFAKETRYSTDFISWSVGVGDFNNNNQLDIVLVSFFSQGMSVLLGCGNGSFANETRYSTGSSPYAIAVGDLNNDARLDVSHWRISSENFFF</sequence>
<evidence type="ECO:0008006" key="4">
    <source>
        <dbReference type="Google" id="ProtNLM"/>
    </source>
</evidence>
<gene>
    <name evidence="2" type="ORF">GRG538_LOCUS25797</name>
</gene>